<dbReference type="InterPro" id="IPR009003">
    <property type="entry name" value="Peptidase_S1_PA"/>
</dbReference>
<dbReference type="PRINTS" id="PR00834">
    <property type="entry name" value="PROTEASES2C"/>
</dbReference>
<dbReference type="Proteomes" id="UP000831607">
    <property type="component" value="Chromosome"/>
</dbReference>
<name>A0ABY4AKW5_9BURK</name>
<dbReference type="InterPro" id="IPR001940">
    <property type="entry name" value="Peptidase_S1C"/>
</dbReference>
<evidence type="ECO:0000256" key="2">
    <source>
        <dbReference type="ARBA" id="ARBA00022801"/>
    </source>
</evidence>
<dbReference type="RefSeq" id="WP_243478695.1">
    <property type="nucleotide sequence ID" value="NZ_CP063982.1"/>
</dbReference>
<proteinExistence type="predicted"/>
<accession>A0ABY4AKW5</accession>
<evidence type="ECO:0000313" key="5">
    <source>
        <dbReference type="Proteomes" id="UP000831607"/>
    </source>
</evidence>
<dbReference type="InterPro" id="IPR051201">
    <property type="entry name" value="Chloro_Bact_Ser_Proteases"/>
</dbReference>
<evidence type="ECO:0000256" key="1">
    <source>
        <dbReference type="ARBA" id="ARBA00022670"/>
    </source>
</evidence>
<dbReference type="PANTHER" id="PTHR43343">
    <property type="entry name" value="PEPTIDASE S12"/>
    <property type="match status" value="1"/>
</dbReference>
<organism evidence="4 5">
    <name type="scientific">Orrella daihaiensis</name>
    <dbReference type="NCBI Taxonomy" id="2782176"/>
    <lineage>
        <taxon>Bacteria</taxon>
        <taxon>Pseudomonadati</taxon>
        <taxon>Pseudomonadota</taxon>
        <taxon>Betaproteobacteria</taxon>
        <taxon>Burkholderiales</taxon>
        <taxon>Alcaligenaceae</taxon>
        <taxon>Orrella</taxon>
    </lineage>
</organism>
<keyword evidence="3" id="KW-0472">Membrane</keyword>
<dbReference type="Pfam" id="PF13365">
    <property type="entry name" value="Trypsin_2"/>
    <property type="match status" value="1"/>
</dbReference>
<feature type="transmembrane region" description="Helical" evidence="3">
    <location>
        <begin position="49"/>
        <end position="66"/>
    </location>
</feature>
<reference evidence="4 5" key="1">
    <citation type="submission" date="2020-11" db="EMBL/GenBank/DDBJ databases">
        <title>Algicoccus daihaiensis sp.nov., isolated from Daihai Lake in Inner Mongolia.</title>
        <authorList>
            <person name="Kai J."/>
        </authorList>
    </citation>
    <scope>NUCLEOTIDE SEQUENCE [LARGE SCALE GENOMIC DNA]</scope>
    <source>
        <strain evidence="5">f23</strain>
    </source>
</reference>
<keyword evidence="2" id="KW-0378">Hydrolase</keyword>
<keyword evidence="1" id="KW-0645">Protease</keyword>
<sequence>MKRATLYSRSSPRTDYAKPIAQALAGHDHAPAPTKRNVESLKPYLKNPYLLVVFGLLLGAAIVWAMQPRPAAQTQALTESKVESIVLETLATKTLPSKPAQAAAIVWPSIVKIRTLDGDPPPPGLISGPGKGAGFVIKEDGSILTNYHVVAGSERILVTFADGLESPAVVASSQPERDLAVLAPARIPDDLKPAVLAPSGQLVPGDMVVAVGFPFGMGPSVSAGVVSGLNRSYQIPNGERLEGLIQFDAAVNPGSSGGPLVNQAGEVLGVVTALLNPSPDGAFAGIGFAITMESAANAAGIPPF</sequence>
<evidence type="ECO:0000256" key="3">
    <source>
        <dbReference type="SAM" id="Phobius"/>
    </source>
</evidence>
<keyword evidence="3" id="KW-1133">Transmembrane helix</keyword>
<dbReference type="Gene3D" id="2.40.10.120">
    <property type="match status" value="1"/>
</dbReference>
<evidence type="ECO:0000313" key="4">
    <source>
        <dbReference type="EMBL" id="UOD50291.1"/>
    </source>
</evidence>
<keyword evidence="5" id="KW-1185">Reference proteome</keyword>
<keyword evidence="3" id="KW-0812">Transmembrane</keyword>
<protein>
    <submittedName>
        <fullName evidence="4">Trypsin-like peptidase domain-containing protein</fullName>
    </submittedName>
</protein>
<gene>
    <name evidence="4" type="ORF">DHf2319_12810</name>
</gene>
<dbReference type="PANTHER" id="PTHR43343:SF3">
    <property type="entry name" value="PROTEASE DO-LIKE 8, CHLOROPLASTIC"/>
    <property type="match status" value="1"/>
</dbReference>
<dbReference type="EMBL" id="CP063982">
    <property type="protein sequence ID" value="UOD50291.1"/>
    <property type="molecule type" value="Genomic_DNA"/>
</dbReference>
<dbReference type="SUPFAM" id="SSF50494">
    <property type="entry name" value="Trypsin-like serine proteases"/>
    <property type="match status" value="1"/>
</dbReference>